<dbReference type="EMBL" id="LAZR01000440">
    <property type="protein sequence ID" value="KKN68787.1"/>
    <property type="molecule type" value="Genomic_DNA"/>
</dbReference>
<evidence type="ECO:0000313" key="1">
    <source>
        <dbReference type="EMBL" id="KKN68787.1"/>
    </source>
</evidence>
<comment type="caution">
    <text evidence="1">The sequence shown here is derived from an EMBL/GenBank/DDBJ whole genome shotgun (WGS) entry which is preliminary data.</text>
</comment>
<accession>A0A0F9T1Z3</accession>
<gene>
    <name evidence="1" type="ORF">LCGC14_0448070</name>
</gene>
<name>A0A0F9T1Z3_9ZZZZ</name>
<protein>
    <submittedName>
        <fullName evidence="1">Uncharacterized protein</fullName>
    </submittedName>
</protein>
<reference evidence="1" key="1">
    <citation type="journal article" date="2015" name="Nature">
        <title>Complex archaea that bridge the gap between prokaryotes and eukaryotes.</title>
        <authorList>
            <person name="Spang A."/>
            <person name="Saw J.H."/>
            <person name="Jorgensen S.L."/>
            <person name="Zaremba-Niedzwiedzka K."/>
            <person name="Martijn J."/>
            <person name="Lind A.E."/>
            <person name="van Eijk R."/>
            <person name="Schleper C."/>
            <person name="Guy L."/>
            <person name="Ettema T.J."/>
        </authorList>
    </citation>
    <scope>NUCLEOTIDE SEQUENCE</scope>
</reference>
<organism evidence="1">
    <name type="scientific">marine sediment metagenome</name>
    <dbReference type="NCBI Taxonomy" id="412755"/>
    <lineage>
        <taxon>unclassified sequences</taxon>
        <taxon>metagenomes</taxon>
        <taxon>ecological metagenomes</taxon>
    </lineage>
</organism>
<dbReference type="AlphaFoldDB" id="A0A0F9T1Z3"/>
<sequence length="68" mass="7844">MEQFKKWKDNKCVKVCNLCHIGVCGSCSGIGTKEDTWRAALELVLEWLNHSSEHKEIKDKIHDELESD</sequence>
<proteinExistence type="predicted"/>